<keyword evidence="1" id="KW-0808">Transferase</keyword>
<organism evidence="1 2">
    <name type="scientific">Candidatus Syntropharchaeum caldarium</name>
    <dbReference type="NCBI Taxonomy" id="1838285"/>
    <lineage>
        <taxon>Archaea</taxon>
        <taxon>Methanobacteriati</taxon>
        <taxon>Methanobacteriota</taxon>
        <taxon>Stenosarchaea group</taxon>
        <taxon>Methanomicrobia</taxon>
        <taxon>Methanosarcinales</taxon>
        <taxon>ANME-2 cluster</taxon>
        <taxon>Candidatus Syntropharchaeum</taxon>
    </lineage>
</organism>
<evidence type="ECO:0000313" key="1">
    <source>
        <dbReference type="EMBL" id="OFV67990.1"/>
    </source>
</evidence>
<sequence length="286" mass="32164">MMPLKYIGNAFESDEIIEFIEDLGGFVLNIDQMGGVAEFDVMIDHESVNILRKRAALRKHSGRVITVPLYGIEVAVIIPSFNLHHTPFPHCSTVETLRQAGAKVNTIAPARGVGRKAILMREERMMIEEHDLAIFMFGCFEHCIREKMELCRRLNVPVIVTGYADLESDDELIFIPSITRIPTMFDDPDDKRIIGAFMESVISIIGSLRPDVPATYPYIKTEIESKFGVNVVLKMSGLRVNASYDEYAEKLGEMEFYFGKLGEFGSIKRGTQDDIIIELPLSVPSV</sequence>
<dbReference type="EC" id="2.8.4.1" evidence="1"/>
<dbReference type="Proteomes" id="UP000186940">
    <property type="component" value="Unassembled WGS sequence"/>
</dbReference>
<dbReference type="EMBL" id="LYOS01000002">
    <property type="protein sequence ID" value="OFV67990.1"/>
    <property type="molecule type" value="Genomic_DNA"/>
</dbReference>
<accession>A0A1F2P9E1</accession>
<comment type="caution">
    <text evidence="1">The sequence shown here is derived from an EMBL/GenBank/DDBJ whole genome shotgun (WGS) entry which is preliminary data.</text>
</comment>
<name>A0A1F2P9E1_9EURY</name>
<dbReference type="GO" id="GO:0050524">
    <property type="term" value="F:coenzyme-B sulfoethylthiotransferase activity"/>
    <property type="evidence" value="ECO:0007669"/>
    <property type="project" value="UniProtKB-EC"/>
</dbReference>
<proteinExistence type="predicted"/>
<keyword evidence="2" id="KW-1185">Reference proteome</keyword>
<protein>
    <submittedName>
        <fullName evidence="1">Methyl-coenzyme M reductase, protein C</fullName>
        <ecNumber evidence="1">2.8.4.1</ecNumber>
    </submittedName>
</protein>
<gene>
    <name evidence="1" type="ORF">SCAL_000630</name>
</gene>
<reference evidence="1" key="1">
    <citation type="submission" date="2016-05" db="EMBL/GenBank/DDBJ databases">
        <title>Microbial consortia oxidize butane by reversing methanogenesis.</title>
        <authorList>
            <person name="Laso-Perez R."/>
            <person name="Richter M."/>
            <person name="Wegener G."/>
            <person name="Musat F."/>
        </authorList>
    </citation>
    <scope>NUCLEOTIDE SEQUENCE [LARGE SCALE GENOMIC DNA]</scope>
    <source>
        <strain evidence="1">BOX2</strain>
    </source>
</reference>
<dbReference type="AlphaFoldDB" id="A0A1F2P9E1"/>
<dbReference type="STRING" id="1838285.SCAL_000630"/>
<evidence type="ECO:0000313" key="2">
    <source>
        <dbReference type="Proteomes" id="UP000186940"/>
    </source>
</evidence>
<dbReference type="Pfam" id="PF04609">
    <property type="entry name" value="MCR_C"/>
    <property type="match status" value="1"/>
</dbReference>
<dbReference type="InterPro" id="IPR026327">
    <property type="entry name" value="Me_CoM_Rdtase_prot-C-like"/>
</dbReference>